<gene>
    <name evidence="12" type="ORF">HXX76_011988</name>
</gene>
<feature type="region of interest" description="Disordered" evidence="10">
    <location>
        <begin position="393"/>
        <end position="422"/>
    </location>
</feature>
<evidence type="ECO:0000256" key="7">
    <source>
        <dbReference type="ARBA" id="ARBA00023136"/>
    </source>
</evidence>
<dbReference type="InterPro" id="IPR000996">
    <property type="entry name" value="Clathrin_L-chain"/>
</dbReference>
<dbReference type="GO" id="GO:0005929">
    <property type="term" value="C:cilium"/>
    <property type="evidence" value="ECO:0007669"/>
    <property type="project" value="TreeGrafter"/>
</dbReference>
<evidence type="ECO:0000256" key="2">
    <source>
        <dbReference type="ARBA" id="ARBA00004180"/>
    </source>
</evidence>
<feature type="compositionally biased region" description="Gly residues" evidence="10">
    <location>
        <begin position="509"/>
        <end position="525"/>
    </location>
</feature>
<evidence type="ECO:0000256" key="6">
    <source>
        <dbReference type="ARBA" id="ARBA00022741"/>
    </source>
</evidence>
<dbReference type="Pfam" id="PF01086">
    <property type="entry name" value="Clathrin_lg_ch"/>
    <property type="match status" value="1"/>
</dbReference>
<feature type="region of interest" description="Disordered" evidence="10">
    <location>
        <begin position="509"/>
        <end position="528"/>
    </location>
</feature>
<evidence type="ECO:0000313" key="12">
    <source>
        <dbReference type="EMBL" id="KAG2428002.1"/>
    </source>
</evidence>
<dbReference type="GO" id="GO:0005096">
    <property type="term" value="F:GTPase activator activity"/>
    <property type="evidence" value="ECO:0007669"/>
    <property type="project" value="InterPro"/>
</dbReference>
<dbReference type="OrthoDB" id="194775at2759"/>
<evidence type="ECO:0000256" key="4">
    <source>
        <dbReference type="ARBA" id="ARBA00005263"/>
    </source>
</evidence>
<accession>A0A835SIX1</accession>
<evidence type="ECO:0000259" key="11">
    <source>
        <dbReference type="PROSITE" id="PS51329"/>
    </source>
</evidence>
<dbReference type="Gene3D" id="2.160.20.70">
    <property type="match status" value="1"/>
</dbReference>
<dbReference type="InterPro" id="IPR039093">
    <property type="entry name" value="XRP2"/>
</dbReference>
<comment type="similarity">
    <text evidence="4">Belongs to the clathrin light chain family.</text>
</comment>
<evidence type="ECO:0000256" key="8">
    <source>
        <dbReference type="ARBA" id="ARBA00023176"/>
    </source>
</evidence>
<reference evidence="12" key="1">
    <citation type="journal article" date="2020" name="bioRxiv">
        <title>Comparative genomics of Chlamydomonas.</title>
        <authorList>
            <person name="Craig R.J."/>
            <person name="Hasan A.R."/>
            <person name="Ness R.W."/>
            <person name="Keightley P.D."/>
        </authorList>
    </citation>
    <scope>NUCLEOTIDE SEQUENCE</scope>
    <source>
        <strain evidence="12">SAG 7.73</strain>
    </source>
</reference>
<evidence type="ECO:0000256" key="5">
    <source>
        <dbReference type="ARBA" id="ARBA00008848"/>
    </source>
</evidence>
<dbReference type="EMBL" id="JAEHOC010000037">
    <property type="protein sequence ID" value="KAG2428002.1"/>
    <property type="molecule type" value="Genomic_DNA"/>
</dbReference>
<dbReference type="GO" id="GO:0006892">
    <property type="term" value="P:post-Golgi vesicle-mediated transport"/>
    <property type="evidence" value="ECO:0007669"/>
    <property type="project" value="TreeGrafter"/>
</dbReference>
<dbReference type="GO" id="GO:0030130">
    <property type="term" value="C:clathrin coat of trans-Golgi network vesicle"/>
    <property type="evidence" value="ECO:0007669"/>
    <property type="project" value="InterPro"/>
</dbReference>
<protein>
    <recommendedName>
        <fullName evidence="11">C-CAP/cofactor C-like domain-containing protein</fullName>
    </recommendedName>
</protein>
<keyword evidence="13" id="KW-1185">Reference proteome</keyword>
<dbReference type="PROSITE" id="PS51329">
    <property type="entry name" value="C_CAP_COFACTOR_C"/>
    <property type="match status" value="1"/>
</dbReference>
<comment type="function">
    <text evidence="1">Clathrin is the major protein of the polyhedral coat of coated pits and vesicles.</text>
</comment>
<feature type="compositionally biased region" description="Acidic residues" evidence="10">
    <location>
        <begin position="231"/>
        <end position="241"/>
    </location>
</feature>
<feature type="region of interest" description="Disordered" evidence="10">
    <location>
        <begin position="184"/>
        <end position="375"/>
    </location>
</feature>
<evidence type="ECO:0000256" key="9">
    <source>
        <dbReference type="ARBA" id="ARBA00023329"/>
    </source>
</evidence>
<dbReference type="GO" id="GO:1990075">
    <property type="term" value="C:periciliary membrane compartment"/>
    <property type="evidence" value="ECO:0007669"/>
    <property type="project" value="TreeGrafter"/>
</dbReference>
<dbReference type="PANTHER" id="PTHR15440">
    <property type="entry name" value="XRP2 PROTEIN"/>
    <property type="match status" value="1"/>
</dbReference>
<organism evidence="12 13">
    <name type="scientific">Chlamydomonas incerta</name>
    <dbReference type="NCBI Taxonomy" id="51695"/>
    <lineage>
        <taxon>Eukaryota</taxon>
        <taxon>Viridiplantae</taxon>
        <taxon>Chlorophyta</taxon>
        <taxon>core chlorophytes</taxon>
        <taxon>Chlorophyceae</taxon>
        <taxon>CS clade</taxon>
        <taxon>Chlamydomonadales</taxon>
        <taxon>Chlamydomonadaceae</taxon>
        <taxon>Chlamydomonas</taxon>
    </lineage>
</organism>
<evidence type="ECO:0000256" key="10">
    <source>
        <dbReference type="SAM" id="MobiDB-lite"/>
    </source>
</evidence>
<comment type="subcellular location">
    <subcellularLocation>
        <location evidence="2">Cytoplasmic vesicle membrane</location>
        <topology evidence="2">Peripheral membrane protein</topology>
        <orientation evidence="2">Cytoplasmic side</orientation>
    </subcellularLocation>
    <subcellularLocation>
        <location evidence="3">Membrane</location>
        <location evidence="3">Coated pit</location>
        <topology evidence="3">Peripheral membrane protein</topology>
        <orientation evidence="3">Cytoplasmic side</orientation>
    </subcellularLocation>
</comment>
<dbReference type="GO" id="GO:0030132">
    <property type="term" value="C:clathrin coat of coated pit"/>
    <property type="evidence" value="ECO:0007669"/>
    <property type="project" value="InterPro"/>
</dbReference>
<comment type="caution">
    <text evidence="12">The sequence shown here is derived from an EMBL/GenBank/DDBJ whole genome shotgun (WGS) entry which is preliminary data.</text>
</comment>
<dbReference type="InterPro" id="IPR017901">
    <property type="entry name" value="C-CAP_CF_C-like"/>
</dbReference>
<proteinExistence type="inferred from homology"/>
<dbReference type="GO" id="GO:0000166">
    <property type="term" value="F:nucleotide binding"/>
    <property type="evidence" value="ECO:0007669"/>
    <property type="project" value="UniProtKB-KW"/>
</dbReference>
<dbReference type="InterPro" id="IPR016098">
    <property type="entry name" value="CAP/MinC_C"/>
</dbReference>
<dbReference type="PANTHER" id="PTHR15440:SF0">
    <property type="entry name" value="PROTEIN XRP2"/>
    <property type="match status" value="1"/>
</dbReference>
<dbReference type="InterPro" id="IPR006599">
    <property type="entry name" value="CARP_motif"/>
</dbReference>
<comment type="similarity">
    <text evidence="5">Belongs to the TBCC family.</text>
</comment>
<evidence type="ECO:0000256" key="3">
    <source>
        <dbReference type="ARBA" id="ARBA00004277"/>
    </source>
</evidence>
<keyword evidence="6" id="KW-0547">Nucleotide-binding</keyword>
<dbReference type="Proteomes" id="UP000650467">
    <property type="component" value="Unassembled WGS sequence"/>
</dbReference>
<evidence type="ECO:0000313" key="13">
    <source>
        <dbReference type="Proteomes" id="UP000650467"/>
    </source>
</evidence>
<sequence length="551" mass="56184">MSNPADFVFAKKTGEVLVKLPGSINGNGFKLDTLHDCEVYILDHTSQVQVDDCVNCKIFIGPTDGSVFIRDCRDCTLCVAARQLRTRDCTRLDIALYCATQPSIETSTDIKFSCWRGAYPGLAEHFSHAKLDPTKNTWMQVYDFNAKDDLGAPHYSLDDSAPAGGDAGWWLPPPDVLQQLAAPPECPVAAPDGSLYGGGRVEPPPPSPGGGGRQLPDSLPPSPGRAAAHDEEIELEDDPEECVPVLLEGEDGGRSFVMPAQPSPRRDPGDDVDGDGTNAFSFASPRATASSVPAAAAAAPLVAAGSGSGSVVPPPPLTMLGSGGTPHTSAPPNEGVASPSAAPLPLGGGDDAESFFGAAPPAPENISGANAEAAAAPLPPPAYAEEDFFFTPSAARTNGGAGEGGAGEAAAAGATGREPEAEDARVAWRAANAGRLKAVAAAESVAKDKLVAEARQRLAALQQGRTALLKQRFSTNRANGTATAATGGKPSKSAGGGWVAVAELVDPASGGGGAGASSGKAGGAGPAKDVARFKQMLLKLKTQQKEKGKKK</sequence>
<feature type="compositionally biased region" description="Low complexity" evidence="10">
    <location>
        <begin position="283"/>
        <end position="311"/>
    </location>
</feature>
<evidence type="ECO:0000256" key="1">
    <source>
        <dbReference type="ARBA" id="ARBA00003913"/>
    </source>
</evidence>
<dbReference type="InterPro" id="IPR012945">
    <property type="entry name" value="Tubulin-bd_cofactor_C_dom"/>
</dbReference>
<dbReference type="GO" id="GO:0005198">
    <property type="term" value="F:structural molecule activity"/>
    <property type="evidence" value="ECO:0007669"/>
    <property type="project" value="InterPro"/>
</dbReference>
<feature type="domain" description="C-CAP/cofactor C-like" evidence="11">
    <location>
        <begin position="1"/>
        <end position="146"/>
    </location>
</feature>
<dbReference type="AlphaFoldDB" id="A0A835SIX1"/>
<keyword evidence="8" id="KW-0168">Coated pit</keyword>
<name>A0A835SIX1_CHLIN</name>
<dbReference type="Pfam" id="PF07986">
    <property type="entry name" value="TBCC"/>
    <property type="match status" value="1"/>
</dbReference>
<keyword evidence="9" id="KW-0968">Cytoplasmic vesicle</keyword>
<keyword evidence="7" id="KW-0472">Membrane</keyword>
<dbReference type="GO" id="GO:0006886">
    <property type="term" value="P:intracellular protein transport"/>
    <property type="evidence" value="ECO:0007669"/>
    <property type="project" value="InterPro"/>
</dbReference>
<dbReference type="SMART" id="SM00673">
    <property type="entry name" value="CARP"/>
    <property type="match status" value="2"/>
</dbReference>